<dbReference type="Pfam" id="PF00530">
    <property type="entry name" value="SRCR"/>
    <property type="match status" value="1"/>
</dbReference>
<dbReference type="GO" id="GO:0005507">
    <property type="term" value="F:copper ion binding"/>
    <property type="evidence" value="ECO:0007669"/>
    <property type="project" value="InterPro"/>
</dbReference>
<dbReference type="GO" id="GO:0004720">
    <property type="term" value="F:protein-lysine 6-oxidase activity"/>
    <property type="evidence" value="ECO:0007669"/>
    <property type="project" value="TreeGrafter"/>
</dbReference>
<gene>
    <name evidence="5" type="primary">Dsec\GM12086</name>
    <name evidence="5" type="ORF">Dsec_GM12086</name>
</gene>
<keyword evidence="1 2" id="KW-1015">Disulfide bond</keyword>
<dbReference type="EMBL" id="CH480819">
    <property type="protein sequence ID" value="EDW53635.1"/>
    <property type="molecule type" value="Genomic_DNA"/>
</dbReference>
<dbReference type="SMR" id="B4I028"/>
<organism evidence="6">
    <name type="scientific">Drosophila sechellia</name>
    <name type="common">Fruit fly</name>
    <dbReference type="NCBI Taxonomy" id="7238"/>
    <lineage>
        <taxon>Eukaryota</taxon>
        <taxon>Metazoa</taxon>
        <taxon>Ecdysozoa</taxon>
        <taxon>Arthropoda</taxon>
        <taxon>Hexapoda</taxon>
        <taxon>Insecta</taxon>
        <taxon>Pterygota</taxon>
        <taxon>Neoptera</taxon>
        <taxon>Endopterygota</taxon>
        <taxon>Diptera</taxon>
        <taxon>Brachycera</taxon>
        <taxon>Muscomorpha</taxon>
        <taxon>Ephydroidea</taxon>
        <taxon>Drosophilidae</taxon>
        <taxon>Drosophila</taxon>
        <taxon>Sophophora</taxon>
    </lineage>
</organism>
<dbReference type="SUPFAM" id="SSF56487">
    <property type="entry name" value="SRCR-like"/>
    <property type="match status" value="1"/>
</dbReference>
<dbReference type="SMART" id="SM00202">
    <property type="entry name" value="SR"/>
    <property type="match status" value="1"/>
</dbReference>
<dbReference type="PhylomeDB" id="B4I028"/>
<feature type="chain" id="PRO_5002809731" evidence="3">
    <location>
        <begin position="21"/>
        <end position="326"/>
    </location>
</feature>
<keyword evidence="6" id="KW-1185">Reference proteome</keyword>
<evidence type="ECO:0000313" key="5">
    <source>
        <dbReference type="EMBL" id="EDW53635.1"/>
    </source>
</evidence>
<comment type="caution">
    <text evidence="2">Lacks conserved residue(s) required for the propagation of feature annotation.</text>
</comment>
<dbReference type="InterPro" id="IPR036772">
    <property type="entry name" value="SRCR-like_dom_sf"/>
</dbReference>
<dbReference type="STRING" id="7238.B4I028"/>
<dbReference type="PANTHER" id="PTHR45817:SF4">
    <property type="entry name" value="LYSYL OXIDASE-LIKE-RELATED"/>
    <property type="match status" value="1"/>
</dbReference>
<dbReference type="PANTHER" id="PTHR45817">
    <property type="entry name" value="LYSYL OXIDASE-LIKE-RELATED"/>
    <property type="match status" value="1"/>
</dbReference>
<dbReference type="GO" id="GO:0016020">
    <property type="term" value="C:membrane"/>
    <property type="evidence" value="ECO:0007669"/>
    <property type="project" value="InterPro"/>
</dbReference>
<evidence type="ECO:0000259" key="4">
    <source>
        <dbReference type="PROSITE" id="PS50287"/>
    </source>
</evidence>
<protein>
    <submittedName>
        <fullName evidence="5">GM12086</fullName>
    </submittedName>
</protein>
<evidence type="ECO:0000256" key="2">
    <source>
        <dbReference type="PROSITE-ProRule" id="PRU00196"/>
    </source>
</evidence>
<dbReference type="Proteomes" id="UP000001292">
    <property type="component" value="Unassembled WGS sequence"/>
</dbReference>
<proteinExistence type="predicted"/>
<evidence type="ECO:0000256" key="1">
    <source>
        <dbReference type="ARBA" id="ARBA00023157"/>
    </source>
</evidence>
<dbReference type="Pfam" id="PF01186">
    <property type="entry name" value="Lysyl_oxidase"/>
    <property type="match status" value="1"/>
</dbReference>
<dbReference type="Gene3D" id="3.10.250.10">
    <property type="entry name" value="SRCR-like domain"/>
    <property type="match status" value="1"/>
</dbReference>
<dbReference type="PROSITE" id="PS50287">
    <property type="entry name" value="SRCR_2"/>
    <property type="match status" value="1"/>
</dbReference>
<dbReference type="FunFam" id="3.10.250.10:FF:000008">
    <property type="entry name" value="Lysyl oxidase homolog 2"/>
    <property type="match status" value="1"/>
</dbReference>
<feature type="signal peptide" evidence="3">
    <location>
        <begin position="1"/>
        <end position="20"/>
    </location>
</feature>
<name>B4I028_DROSE</name>
<dbReference type="InterPro" id="IPR001695">
    <property type="entry name" value="Lysyl_oxidase"/>
</dbReference>
<dbReference type="PRINTS" id="PR00258">
    <property type="entry name" value="SPERACTRCPTR"/>
</dbReference>
<dbReference type="HOGENOM" id="CLU_002555_2_0_1"/>
<dbReference type="InterPro" id="IPR050912">
    <property type="entry name" value="LOX-like_protein"/>
</dbReference>
<dbReference type="OMA" id="CSTSWSM"/>
<evidence type="ECO:0000256" key="3">
    <source>
        <dbReference type="SAM" id="SignalP"/>
    </source>
</evidence>
<dbReference type="AlphaFoldDB" id="B4I028"/>
<feature type="disulfide bond" evidence="2">
    <location>
        <begin position="115"/>
        <end position="125"/>
    </location>
</feature>
<accession>B4I028</accession>
<sequence length="326" mass="36431">MASFRFQLLQLLVVLSQGWANNSGLNVQNNYRNMMVRLATNKAALAGIQVLREGRVEVSFDFGASWGTICSTTWSMREANVVCRQLGLGYASKASQGTEHGDSRKYPWGMVGTLCRGTERRLADCIRESHYPNLCNARNHNVSIVACVSHSADLEIGLVDIERTARLEAVPMSRLTCAMEEHCVSADAYEIRRTNPHAARILLRFSVKASNVGTADVAQGHKASFCLMDTECRPGVRQKYTCGNTTQGISVGCADTYTDVLDCQWVDVTRVPINRRYILRVALNPEYKLGEISFENNGAECLLDYTGVQQTTRIFNCRRKPLWFKI</sequence>
<dbReference type="GO" id="GO:0005615">
    <property type="term" value="C:extracellular space"/>
    <property type="evidence" value="ECO:0007669"/>
    <property type="project" value="TreeGrafter"/>
</dbReference>
<keyword evidence="3" id="KW-0732">Signal</keyword>
<dbReference type="InterPro" id="IPR001190">
    <property type="entry name" value="SRCR"/>
</dbReference>
<reference evidence="5 6" key="1">
    <citation type="journal article" date="2007" name="Nature">
        <title>Evolution of genes and genomes on the Drosophila phylogeny.</title>
        <authorList>
            <consortium name="Drosophila 12 Genomes Consortium"/>
            <person name="Clark A.G."/>
            <person name="Eisen M.B."/>
            <person name="Smith D.R."/>
            <person name="Bergman C.M."/>
            <person name="Oliver B."/>
            <person name="Markow T.A."/>
            <person name="Kaufman T.C."/>
            <person name="Kellis M."/>
            <person name="Gelbart W."/>
            <person name="Iyer V.N."/>
            <person name="Pollard D.A."/>
            <person name="Sackton T.B."/>
            <person name="Larracuente A.M."/>
            <person name="Singh N.D."/>
            <person name="Abad J.P."/>
            <person name="Abt D.N."/>
            <person name="Adryan B."/>
            <person name="Aguade M."/>
            <person name="Akashi H."/>
            <person name="Anderson W.W."/>
            <person name="Aquadro C.F."/>
            <person name="Ardell D.H."/>
            <person name="Arguello R."/>
            <person name="Artieri C.G."/>
            <person name="Barbash D.A."/>
            <person name="Barker D."/>
            <person name="Barsanti P."/>
            <person name="Batterham P."/>
            <person name="Batzoglou S."/>
            <person name="Begun D."/>
            <person name="Bhutkar A."/>
            <person name="Blanco E."/>
            <person name="Bosak S.A."/>
            <person name="Bradley R.K."/>
            <person name="Brand A.D."/>
            <person name="Brent M.R."/>
            <person name="Brooks A.N."/>
            <person name="Brown R.H."/>
            <person name="Butlin R.K."/>
            <person name="Caggese C."/>
            <person name="Calvi B.R."/>
            <person name="Bernardo de Carvalho A."/>
            <person name="Caspi A."/>
            <person name="Castrezana S."/>
            <person name="Celniker S.E."/>
            <person name="Chang J.L."/>
            <person name="Chapple C."/>
            <person name="Chatterji S."/>
            <person name="Chinwalla A."/>
            <person name="Civetta A."/>
            <person name="Clifton S.W."/>
            <person name="Comeron J.M."/>
            <person name="Costello J.C."/>
            <person name="Coyne J.A."/>
            <person name="Daub J."/>
            <person name="David R.G."/>
            <person name="Delcher A.L."/>
            <person name="Delehaunty K."/>
            <person name="Do C.B."/>
            <person name="Ebling H."/>
            <person name="Edwards K."/>
            <person name="Eickbush T."/>
            <person name="Evans J.D."/>
            <person name="Filipski A."/>
            <person name="Findeiss S."/>
            <person name="Freyhult E."/>
            <person name="Fulton L."/>
            <person name="Fulton R."/>
            <person name="Garcia A.C."/>
            <person name="Gardiner A."/>
            <person name="Garfield D.A."/>
            <person name="Garvin B.E."/>
            <person name="Gibson G."/>
            <person name="Gilbert D."/>
            <person name="Gnerre S."/>
            <person name="Godfrey J."/>
            <person name="Good R."/>
            <person name="Gotea V."/>
            <person name="Gravely B."/>
            <person name="Greenberg A.J."/>
            <person name="Griffiths-Jones S."/>
            <person name="Gross S."/>
            <person name="Guigo R."/>
            <person name="Gustafson E.A."/>
            <person name="Haerty W."/>
            <person name="Hahn M.W."/>
            <person name="Halligan D.L."/>
            <person name="Halpern A.L."/>
            <person name="Halter G.M."/>
            <person name="Han M.V."/>
            <person name="Heger A."/>
            <person name="Hillier L."/>
            <person name="Hinrichs A.S."/>
            <person name="Holmes I."/>
            <person name="Hoskins R.A."/>
            <person name="Hubisz M.J."/>
            <person name="Hultmark D."/>
            <person name="Huntley M.A."/>
            <person name="Jaffe D.B."/>
            <person name="Jagadeeshan S."/>
            <person name="Jeck W.R."/>
            <person name="Johnson J."/>
            <person name="Jones C.D."/>
            <person name="Jordan W.C."/>
            <person name="Karpen G.H."/>
            <person name="Kataoka E."/>
            <person name="Keightley P.D."/>
            <person name="Kheradpour P."/>
            <person name="Kirkness E.F."/>
            <person name="Koerich L.B."/>
            <person name="Kristiansen K."/>
            <person name="Kudrna D."/>
            <person name="Kulathinal R.J."/>
            <person name="Kumar S."/>
            <person name="Kwok R."/>
            <person name="Lander E."/>
            <person name="Langley C.H."/>
            <person name="Lapoint R."/>
            <person name="Lazzaro B.P."/>
            <person name="Lee S.J."/>
            <person name="Levesque L."/>
            <person name="Li R."/>
            <person name="Lin C.F."/>
            <person name="Lin M.F."/>
            <person name="Lindblad-Toh K."/>
            <person name="Llopart A."/>
            <person name="Long M."/>
            <person name="Low L."/>
            <person name="Lozovsky E."/>
            <person name="Lu J."/>
            <person name="Luo M."/>
            <person name="Machado C.A."/>
            <person name="Makalowski W."/>
            <person name="Marzo M."/>
            <person name="Matsuda M."/>
            <person name="Matzkin L."/>
            <person name="McAllister B."/>
            <person name="McBride C.S."/>
            <person name="McKernan B."/>
            <person name="McKernan K."/>
            <person name="Mendez-Lago M."/>
            <person name="Minx P."/>
            <person name="Mollenhauer M.U."/>
            <person name="Montooth K."/>
            <person name="Mount S.M."/>
            <person name="Mu X."/>
            <person name="Myers E."/>
            <person name="Negre B."/>
            <person name="Newfeld S."/>
            <person name="Nielsen R."/>
            <person name="Noor M.A."/>
            <person name="O'Grady P."/>
            <person name="Pachter L."/>
            <person name="Papaceit M."/>
            <person name="Parisi M.J."/>
            <person name="Parisi M."/>
            <person name="Parts L."/>
            <person name="Pedersen J.S."/>
            <person name="Pesole G."/>
            <person name="Phillippy A.M."/>
            <person name="Ponting C.P."/>
            <person name="Pop M."/>
            <person name="Porcelli D."/>
            <person name="Powell J.R."/>
            <person name="Prohaska S."/>
            <person name="Pruitt K."/>
            <person name="Puig M."/>
            <person name="Quesneville H."/>
            <person name="Ram K.R."/>
            <person name="Rand D."/>
            <person name="Rasmussen M.D."/>
            <person name="Reed L.K."/>
            <person name="Reenan R."/>
            <person name="Reily A."/>
            <person name="Remington K.A."/>
            <person name="Rieger T.T."/>
            <person name="Ritchie M.G."/>
            <person name="Robin C."/>
            <person name="Rogers Y.H."/>
            <person name="Rohde C."/>
            <person name="Rozas J."/>
            <person name="Rubenfield M.J."/>
            <person name="Ruiz A."/>
            <person name="Russo S."/>
            <person name="Salzberg S.L."/>
            <person name="Sanchez-Gracia A."/>
            <person name="Saranga D.J."/>
            <person name="Sato H."/>
            <person name="Schaeffer S.W."/>
            <person name="Schatz M.C."/>
            <person name="Schlenke T."/>
            <person name="Schwartz R."/>
            <person name="Segarra C."/>
            <person name="Singh R.S."/>
            <person name="Sirot L."/>
            <person name="Sirota M."/>
            <person name="Sisneros N.B."/>
            <person name="Smith C.D."/>
            <person name="Smith T.F."/>
            <person name="Spieth J."/>
            <person name="Stage D.E."/>
            <person name="Stark A."/>
            <person name="Stephan W."/>
            <person name="Strausberg R.L."/>
            <person name="Strempel S."/>
            <person name="Sturgill D."/>
            <person name="Sutton G."/>
            <person name="Sutton G.G."/>
            <person name="Tao W."/>
            <person name="Teichmann S."/>
            <person name="Tobari Y.N."/>
            <person name="Tomimura Y."/>
            <person name="Tsolas J.M."/>
            <person name="Valente V.L."/>
            <person name="Venter E."/>
            <person name="Venter J.C."/>
            <person name="Vicario S."/>
            <person name="Vieira F.G."/>
            <person name="Vilella A.J."/>
            <person name="Villasante A."/>
            <person name="Walenz B."/>
            <person name="Wang J."/>
            <person name="Wasserman M."/>
            <person name="Watts T."/>
            <person name="Wilson D."/>
            <person name="Wilson R.K."/>
            <person name="Wing R.A."/>
            <person name="Wolfner M.F."/>
            <person name="Wong A."/>
            <person name="Wong G.K."/>
            <person name="Wu C.I."/>
            <person name="Wu G."/>
            <person name="Yamamoto D."/>
            <person name="Yang H.P."/>
            <person name="Yang S.P."/>
            <person name="Yorke J.A."/>
            <person name="Yoshida K."/>
            <person name="Zdobnov E."/>
            <person name="Zhang P."/>
            <person name="Zhang Y."/>
            <person name="Zimin A.V."/>
            <person name="Baldwin J."/>
            <person name="Abdouelleil A."/>
            <person name="Abdulkadir J."/>
            <person name="Abebe A."/>
            <person name="Abera B."/>
            <person name="Abreu J."/>
            <person name="Acer S.C."/>
            <person name="Aftuck L."/>
            <person name="Alexander A."/>
            <person name="An P."/>
            <person name="Anderson E."/>
            <person name="Anderson S."/>
            <person name="Arachi H."/>
            <person name="Azer M."/>
            <person name="Bachantsang P."/>
            <person name="Barry A."/>
            <person name="Bayul T."/>
            <person name="Berlin A."/>
            <person name="Bessette D."/>
            <person name="Bloom T."/>
            <person name="Blye J."/>
            <person name="Boguslavskiy L."/>
            <person name="Bonnet C."/>
            <person name="Boukhgalter B."/>
            <person name="Bourzgui I."/>
            <person name="Brown A."/>
            <person name="Cahill P."/>
            <person name="Channer S."/>
            <person name="Cheshatsang Y."/>
            <person name="Chuda L."/>
            <person name="Citroen M."/>
            <person name="Collymore A."/>
            <person name="Cooke P."/>
            <person name="Costello M."/>
            <person name="D'Aco K."/>
            <person name="Daza R."/>
            <person name="De Haan G."/>
            <person name="DeGray S."/>
            <person name="DeMaso C."/>
            <person name="Dhargay N."/>
            <person name="Dooley K."/>
            <person name="Dooley E."/>
            <person name="Doricent M."/>
            <person name="Dorje P."/>
            <person name="Dorjee K."/>
            <person name="Dupes A."/>
            <person name="Elong R."/>
            <person name="Falk J."/>
            <person name="Farina A."/>
            <person name="Faro S."/>
            <person name="Ferguson D."/>
            <person name="Fisher S."/>
            <person name="Foley C.D."/>
            <person name="Franke A."/>
            <person name="Friedrich D."/>
            <person name="Gadbois L."/>
            <person name="Gearin G."/>
            <person name="Gearin C.R."/>
            <person name="Giannoukos G."/>
            <person name="Goode T."/>
            <person name="Graham J."/>
            <person name="Grandbois E."/>
            <person name="Grewal S."/>
            <person name="Gyaltsen K."/>
            <person name="Hafez N."/>
            <person name="Hagos B."/>
            <person name="Hall J."/>
            <person name="Henson C."/>
            <person name="Hollinger A."/>
            <person name="Honan T."/>
            <person name="Huard M.D."/>
            <person name="Hughes L."/>
            <person name="Hurhula B."/>
            <person name="Husby M.E."/>
            <person name="Kamat A."/>
            <person name="Kanga B."/>
            <person name="Kashin S."/>
            <person name="Khazanovich D."/>
            <person name="Kisner P."/>
            <person name="Lance K."/>
            <person name="Lara M."/>
            <person name="Lee W."/>
            <person name="Lennon N."/>
            <person name="Letendre F."/>
            <person name="LeVine R."/>
            <person name="Lipovsky A."/>
            <person name="Liu X."/>
            <person name="Liu J."/>
            <person name="Liu S."/>
            <person name="Lokyitsang T."/>
            <person name="Lokyitsang Y."/>
            <person name="Lubonja R."/>
            <person name="Lui A."/>
            <person name="MacDonald P."/>
            <person name="Magnisalis V."/>
            <person name="Maru K."/>
            <person name="Matthews C."/>
            <person name="McCusker W."/>
            <person name="McDonough S."/>
            <person name="Mehta T."/>
            <person name="Meldrim J."/>
            <person name="Meneus L."/>
            <person name="Mihai O."/>
            <person name="Mihalev A."/>
            <person name="Mihova T."/>
            <person name="Mittelman R."/>
            <person name="Mlenga V."/>
            <person name="Montmayeur A."/>
            <person name="Mulrain L."/>
            <person name="Navidi A."/>
            <person name="Naylor J."/>
            <person name="Negash T."/>
            <person name="Nguyen T."/>
            <person name="Nguyen N."/>
            <person name="Nicol R."/>
            <person name="Norbu C."/>
            <person name="Norbu N."/>
            <person name="Novod N."/>
            <person name="O'Neill B."/>
            <person name="Osman S."/>
            <person name="Markiewicz E."/>
            <person name="Oyono O.L."/>
            <person name="Patti C."/>
            <person name="Phunkhang P."/>
            <person name="Pierre F."/>
            <person name="Priest M."/>
            <person name="Raghuraman S."/>
            <person name="Rege F."/>
            <person name="Reyes R."/>
            <person name="Rise C."/>
            <person name="Rogov P."/>
            <person name="Ross K."/>
            <person name="Ryan E."/>
            <person name="Settipalli S."/>
            <person name="Shea T."/>
            <person name="Sherpa N."/>
            <person name="Shi L."/>
            <person name="Shih D."/>
            <person name="Sparrow T."/>
            <person name="Spaulding J."/>
            <person name="Stalker J."/>
            <person name="Stange-Thomann N."/>
            <person name="Stavropoulos S."/>
            <person name="Stone C."/>
            <person name="Strader C."/>
            <person name="Tesfaye S."/>
            <person name="Thomson T."/>
            <person name="Thoulutsang Y."/>
            <person name="Thoulutsang D."/>
            <person name="Topham K."/>
            <person name="Topping I."/>
            <person name="Tsamla T."/>
            <person name="Vassiliev H."/>
            <person name="Vo A."/>
            <person name="Wangchuk T."/>
            <person name="Wangdi T."/>
            <person name="Weiand M."/>
            <person name="Wilkinson J."/>
            <person name="Wilson A."/>
            <person name="Yadav S."/>
            <person name="Young G."/>
            <person name="Yu Q."/>
            <person name="Zembek L."/>
            <person name="Zhong D."/>
            <person name="Zimmer A."/>
            <person name="Zwirko Z."/>
            <person name="Jaffe D.B."/>
            <person name="Alvarez P."/>
            <person name="Brockman W."/>
            <person name="Butler J."/>
            <person name="Chin C."/>
            <person name="Gnerre S."/>
            <person name="Grabherr M."/>
            <person name="Kleber M."/>
            <person name="Mauceli E."/>
            <person name="MacCallum I."/>
        </authorList>
    </citation>
    <scope>NUCLEOTIDE SEQUENCE [LARGE SCALE GENOMIC DNA]</scope>
    <source>
        <strain evidence="6">Rob3c / Tucson 14021-0248.25</strain>
    </source>
</reference>
<feature type="domain" description="SRCR" evidence="4">
    <location>
        <begin position="36"/>
        <end position="148"/>
    </location>
</feature>
<evidence type="ECO:0000313" key="6">
    <source>
        <dbReference type="Proteomes" id="UP000001292"/>
    </source>
</evidence>